<feature type="domain" description="MGS-like" evidence="9">
    <location>
        <begin position="1"/>
        <end position="145"/>
    </location>
</feature>
<dbReference type="InterPro" id="IPR036914">
    <property type="entry name" value="MGS-like_dom_sf"/>
</dbReference>
<dbReference type="NCBIfam" id="NF002049">
    <property type="entry name" value="PRK00881.1"/>
    <property type="match status" value="1"/>
</dbReference>
<dbReference type="PROSITE" id="PS51855">
    <property type="entry name" value="MGS"/>
    <property type="match status" value="1"/>
</dbReference>
<evidence type="ECO:0000256" key="8">
    <source>
        <dbReference type="HAMAP-Rule" id="MF_00139"/>
    </source>
</evidence>
<dbReference type="EC" id="3.5.4.10" evidence="8"/>
<protein>
    <recommendedName>
        <fullName evidence="8">Bifunctional purine biosynthesis protein PurH</fullName>
    </recommendedName>
    <domain>
        <recommendedName>
            <fullName evidence="8">Phosphoribosylaminoimidazolecarboxamide formyltransferase</fullName>
            <ecNumber evidence="8">2.1.2.3</ecNumber>
        </recommendedName>
        <alternativeName>
            <fullName evidence="8">AICAR transformylase</fullName>
        </alternativeName>
    </domain>
    <domain>
        <recommendedName>
            <fullName evidence="8">IMP cyclohydrolase</fullName>
            <ecNumber evidence="8">3.5.4.10</ecNumber>
        </recommendedName>
        <alternativeName>
            <fullName evidence="8">ATIC</fullName>
        </alternativeName>
        <alternativeName>
            <fullName evidence="8">IMP synthase</fullName>
        </alternativeName>
        <alternativeName>
            <fullName evidence="8">Inosinicase</fullName>
        </alternativeName>
    </domain>
</protein>
<dbReference type="HAMAP" id="MF_00139">
    <property type="entry name" value="PurH"/>
    <property type="match status" value="1"/>
</dbReference>
<dbReference type="PANTHER" id="PTHR11692">
    <property type="entry name" value="BIFUNCTIONAL PURINE BIOSYNTHESIS PROTEIN PURH"/>
    <property type="match status" value="1"/>
</dbReference>
<dbReference type="InterPro" id="IPR016193">
    <property type="entry name" value="Cytidine_deaminase-like"/>
</dbReference>
<keyword evidence="4 8" id="KW-0808">Transferase</keyword>
<dbReference type="Gene3D" id="3.40.50.1380">
    <property type="entry name" value="Methylglyoxal synthase-like domain"/>
    <property type="match status" value="1"/>
</dbReference>
<name>A0ABV2JNS4_9STRE</name>
<comment type="pathway">
    <text evidence="1 8">Purine metabolism; IMP biosynthesis via de novo pathway; IMP from 5-formamido-1-(5-phospho-D-ribosyl)imidazole-4-carboxamide: step 1/1.</text>
</comment>
<evidence type="ECO:0000313" key="10">
    <source>
        <dbReference type="EMBL" id="MET3645327.1"/>
    </source>
</evidence>
<dbReference type="GO" id="GO:0003937">
    <property type="term" value="F:IMP cyclohydrolase activity"/>
    <property type="evidence" value="ECO:0007669"/>
    <property type="project" value="UniProtKB-EC"/>
</dbReference>
<comment type="catalytic activity">
    <reaction evidence="8">
        <text>(6R)-10-formyltetrahydrofolate + 5-amino-1-(5-phospho-beta-D-ribosyl)imidazole-4-carboxamide = 5-formamido-1-(5-phospho-D-ribosyl)imidazole-4-carboxamide + (6S)-5,6,7,8-tetrahydrofolate</text>
        <dbReference type="Rhea" id="RHEA:22192"/>
        <dbReference type="ChEBI" id="CHEBI:57453"/>
        <dbReference type="ChEBI" id="CHEBI:58467"/>
        <dbReference type="ChEBI" id="CHEBI:58475"/>
        <dbReference type="ChEBI" id="CHEBI:195366"/>
        <dbReference type="EC" id="2.1.2.3"/>
    </reaction>
</comment>
<dbReference type="CDD" id="cd01421">
    <property type="entry name" value="IMPCH"/>
    <property type="match status" value="1"/>
</dbReference>
<dbReference type="PIRSF" id="PIRSF000414">
    <property type="entry name" value="AICARFT_IMPCHas"/>
    <property type="match status" value="1"/>
</dbReference>
<dbReference type="RefSeq" id="WP_354281832.1">
    <property type="nucleotide sequence ID" value="NZ_JBEPMK010000009.1"/>
</dbReference>
<dbReference type="InterPro" id="IPR002695">
    <property type="entry name" value="PurH-like"/>
</dbReference>
<dbReference type="Pfam" id="PF01808">
    <property type="entry name" value="AICARFT_IMPCHas"/>
    <property type="match status" value="1"/>
</dbReference>
<evidence type="ECO:0000256" key="6">
    <source>
        <dbReference type="ARBA" id="ARBA00022801"/>
    </source>
</evidence>
<reference evidence="10 11" key="1">
    <citation type="submission" date="2024-06" db="EMBL/GenBank/DDBJ databases">
        <title>Genomic Encyclopedia of Type Strains, Phase IV (KMG-IV): sequencing the most valuable type-strain genomes for metagenomic binning, comparative biology and taxonomic classification.</title>
        <authorList>
            <person name="Goeker M."/>
        </authorList>
    </citation>
    <scope>NUCLEOTIDE SEQUENCE [LARGE SCALE GENOMIC DNA]</scope>
    <source>
        <strain evidence="10 11">DSM 15349</strain>
    </source>
</reference>
<comment type="domain">
    <text evidence="8">The IMP cyclohydrolase activity resides in the N-terminal region.</text>
</comment>
<evidence type="ECO:0000256" key="7">
    <source>
        <dbReference type="ARBA" id="ARBA00023268"/>
    </source>
</evidence>
<proteinExistence type="inferred from homology"/>
<dbReference type="Gene3D" id="3.40.140.20">
    <property type="match status" value="2"/>
</dbReference>
<comment type="pathway">
    <text evidence="2 8">Purine metabolism; IMP biosynthesis via de novo pathway; 5-formamido-1-(5-phospho-D-ribosyl)imidazole-4-carboxamide from 5-amino-1-(5-phospho-D-ribosyl)imidazole-4-carboxamide (10-formyl THF route): step 1/1.</text>
</comment>
<evidence type="ECO:0000256" key="3">
    <source>
        <dbReference type="ARBA" id="ARBA00007667"/>
    </source>
</evidence>
<keyword evidence="6 8" id="KW-0378">Hydrolase</keyword>
<dbReference type="SUPFAM" id="SSF52335">
    <property type="entry name" value="Methylglyoxal synthase-like"/>
    <property type="match status" value="1"/>
</dbReference>
<dbReference type="InterPro" id="IPR024051">
    <property type="entry name" value="AICAR_Tfase_dup_dom_sf"/>
</dbReference>
<dbReference type="EC" id="2.1.2.3" evidence="8"/>
<dbReference type="EMBL" id="JBEPMK010000009">
    <property type="protein sequence ID" value="MET3645327.1"/>
    <property type="molecule type" value="Genomic_DNA"/>
</dbReference>
<comment type="caution">
    <text evidence="10">The sequence shown here is derived from an EMBL/GenBank/DDBJ whole genome shotgun (WGS) entry which is preliminary data.</text>
</comment>
<gene>
    <name evidence="8" type="primary">purH</name>
    <name evidence="10" type="ORF">ABID27_001978</name>
</gene>
<dbReference type="PANTHER" id="PTHR11692:SF0">
    <property type="entry name" value="BIFUNCTIONAL PURINE BIOSYNTHESIS PROTEIN ATIC"/>
    <property type="match status" value="1"/>
</dbReference>
<dbReference type="SUPFAM" id="SSF53927">
    <property type="entry name" value="Cytidine deaminase-like"/>
    <property type="match status" value="1"/>
</dbReference>
<sequence length="515" mass="56181">MTKRALISVSDKAGIIDFASQLKKLGWDIISTGGTKKALDEAGLETSAIDDVTGFPEMMDGRVKTLHPKIHGGLLARRDLDSHQEAAKENNIEMIDLVVVNLYPFKETILKLDVTYADAVENIDIGGPSMLRSAAKNHASVTVVVDPADYVVVLDELADAGETTYATRQRLAAKVFRHTAAYDALIAEYFTAQVGEAKPEKLTLTYDLKQPMRYGENPQQDADFYQKAIPTDYSIASAKQLNGKELSFNNIRDADAAIRIIRDFKDRPTVVALKHMNPCGIGQADDIETAWDNAYAADPVSIFGGIVVLNREVDAATAEKMHPIFLEIIIAPSYSEEALAILTNKKKNLRILELPFDAQDASEVEAEYTGVVGGLLVQNQDVVKESPADWQVVTDRQPTEQEAIAMAFAWKAIKYVKSNGILVANDRMTLGVGSGQTNRVGAVKIAIEAAKDRLYGAVLASDAFFPFADNIEEIAAAGIKAIIQPGGSVRDQESIDAANKHGMTMIFTGVRHFRH</sequence>
<comment type="catalytic activity">
    <reaction evidence="8">
        <text>IMP + H2O = 5-formamido-1-(5-phospho-D-ribosyl)imidazole-4-carboxamide</text>
        <dbReference type="Rhea" id="RHEA:18445"/>
        <dbReference type="ChEBI" id="CHEBI:15377"/>
        <dbReference type="ChEBI" id="CHEBI:58053"/>
        <dbReference type="ChEBI" id="CHEBI:58467"/>
        <dbReference type="EC" id="3.5.4.10"/>
    </reaction>
</comment>
<evidence type="ECO:0000259" key="9">
    <source>
        <dbReference type="PROSITE" id="PS51855"/>
    </source>
</evidence>
<accession>A0ABV2JNS4</accession>
<keyword evidence="7 8" id="KW-0511">Multifunctional enzyme</keyword>
<dbReference type="Pfam" id="PF02142">
    <property type="entry name" value="MGS"/>
    <property type="match status" value="1"/>
</dbReference>
<comment type="similarity">
    <text evidence="3 8">Belongs to the PurH family.</text>
</comment>
<evidence type="ECO:0000313" key="11">
    <source>
        <dbReference type="Proteomes" id="UP001549055"/>
    </source>
</evidence>
<organism evidence="10 11">
    <name type="scientific">Streptococcus gallinaceus</name>
    <dbReference type="NCBI Taxonomy" id="165758"/>
    <lineage>
        <taxon>Bacteria</taxon>
        <taxon>Bacillati</taxon>
        <taxon>Bacillota</taxon>
        <taxon>Bacilli</taxon>
        <taxon>Lactobacillales</taxon>
        <taxon>Streptococcaceae</taxon>
        <taxon>Streptococcus</taxon>
    </lineage>
</organism>
<evidence type="ECO:0000256" key="2">
    <source>
        <dbReference type="ARBA" id="ARBA00004954"/>
    </source>
</evidence>
<dbReference type="SMART" id="SM00851">
    <property type="entry name" value="MGS"/>
    <property type="match status" value="1"/>
</dbReference>
<dbReference type="SMART" id="SM00798">
    <property type="entry name" value="AICARFT_IMPCHas"/>
    <property type="match status" value="1"/>
</dbReference>
<evidence type="ECO:0000256" key="4">
    <source>
        <dbReference type="ARBA" id="ARBA00022679"/>
    </source>
</evidence>
<keyword evidence="11" id="KW-1185">Reference proteome</keyword>
<dbReference type="GO" id="GO:0004643">
    <property type="term" value="F:phosphoribosylaminoimidazolecarboxamide formyltransferase activity"/>
    <property type="evidence" value="ECO:0007669"/>
    <property type="project" value="UniProtKB-EC"/>
</dbReference>
<dbReference type="NCBIfam" id="TIGR00355">
    <property type="entry name" value="purH"/>
    <property type="match status" value="1"/>
</dbReference>
<keyword evidence="5 8" id="KW-0658">Purine biosynthesis</keyword>
<dbReference type="Proteomes" id="UP001549055">
    <property type="component" value="Unassembled WGS sequence"/>
</dbReference>
<evidence type="ECO:0000256" key="1">
    <source>
        <dbReference type="ARBA" id="ARBA00004844"/>
    </source>
</evidence>
<evidence type="ECO:0000256" key="5">
    <source>
        <dbReference type="ARBA" id="ARBA00022755"/>
    </source>
</evidence>
<dbReference type="InterPro" id="IPR011607">
    <property type="entry name" value="MGS-like_dom"/>
</dbReference>